<dbReference type="RefSeq" id="XP_013311305.1">
    <property type="nucleotide sequence ID" value="XM_013455851.1"/>
</dbReference>
<keyword evidence="2" id="KW-0812">Transmembrane</keyword>
<dbReference type="PANTHER" id="PTHR37013">
    <property type="entry name" value="INTEGRAL MEMBRANE PROTEIN (AFU_ORTHOLOGUE AFUA_1G05950)-RELATED"/>
    <property type="match status" value="1"/>
</dbReference>
<evidence type="ECO:0000256" key="1">
    <source>
        <dbReference type="SAM" id="MobiDB-lite"/>
    </source>
</evidence>
<dbReference type="AlphaFoldDB" id="A0A0D2BES2"/>
<organism evidence="4 5">
    <name type="scientific">Exophiala xenobiotica</name>
    <dbReference type="NCBI Taxonomy" id="348802"/>
    <lineage>
        <taxon>Eukaryota</taxon>
        <taxon>Fungi</taxon>
        <taxon>Dikarya</taxon>
        <taxon>Ascomycota</taxon>
        <taxon>Pezizomycotina</taxon>
        <taxon>Eurotiomycetes</taxon>
        <taxon>Chaetothyriomycetidae</taxon>
        <taxon>Chaetothyriales</taxon>
        <taxon>Herpotrichiellaceae</taxon>
        <taxon>Exophiala</taxon>
    </lineage>
</organism>
<dbReference type="Pfam" id="PF24802">
    <property type="entry name" value="DUF7703"/>
    <property type="match status" value="1"/>
</dbReference>
<feature type="region of interest" description="Disordered" evidence="1">
    <location>
        <begin position="286"/>
        <end position="305"/>
    </location>
</feature>
<feature type="transmembrane region" description="Helical" evidence="2">
    <location>
        <begin position="72"/>
        <end position="93"/>
    </location>
</feature>
<dbReference type="STRING" id="348802.A0A0D2BES2"/>
<feature type="domain" description="DUF7703" evidence="3">
    <location>
        <begin position="40"/>
        <end position="278"/>
    </location>
</feature>
<accession>A0A0D2BES2</accession>
<keyword evidence="2" id="KW-1133">Transmembrane helix</keyword>
<keyword evidence="2" id="KW-0472">Membrane</keyword>
<dbReference type="PANTHER" id="PTHR37013:SF3">
    <property type="entry name" value="INTEGRAL MEMBRANE PROTEIN (AFU_ORTHOLOGUE AFUA_1G05950)"/>
    <property type="match status" value="1"/>
</dbReference>
<dbReference type="Proteomes" id="UP000054342">
    <property type="component" value="Unassembled WGS sequence"/>
</dbReference>
<feature type="region of interest" description="Disordered" evidence="1">
    <location>
        <begin position="1"/>
        <end position="27"/>
    </location>
</feature>
<feature type="transmembrane region" description="Helical" evidence="2">
    <location>
        <begin position="42"/>
        <end position="65"/>
    </location>
</feature>
<feature type="transmembrane region" description="Helical" evidence="2">
    <location>
        <begin position="226"/>
        <end position="251"/>
    </location>
</feature>
<dbReference type="HOGENOM" id="CLU_045148_2_1_1"/>
<evidence type="ECO:0000313" key="4">
    <source>
        <dbReference type="EMBL" id="KIW50721.1"/>
    </source>
</evidence>
<gene>
    <name evidence="4" type="ORF">PV05_09509</name>
</gene>
<feature type="transmembrane region" description="Helical" evidence="2">
    <location>
        <begin position="148"/>
        <end position="166"/>
    </location>
</feature>
<dbReference type="InterPro" id="IPR056120">
    <property type="entry name" value="DUF7703"/>
</dbReference>
<evidence type="ECO:0000256" key="2">
    <source>
        <dbReference type="SAM" id="Phobius"/>
    </source>
</evidence>
<dbReference type="EMBL" id="KN847322">
    <property type="protein sequence ID" value="KIW50721.1"/>
    <property type="molecule type" value="Genomic_DNA"/>
</dbReference>
<feature type="transmembrane region" description="Helical" evidence="2">
    <location>
        <begin position="105"/>
        <end position="127"/>
    </location>
</feature>
<name>A0A0D2BES2_9EURO</name>
<protein>
    <recommendedName>
        <fullName evidence="3">DUF7703 domain-containing protein</fullName>
    </recommendedName>
</protein>
<evidence type="ECO:0000259" key="3">
    <source>
        <dbReference type="Pfam" id="PF24802"/>
    </source>
</evidence>
<reference evidence="4 5" key="1">
    <citation type="submission" date="2015-01" db="EMBL/GenBank/DDBJ databases">
        <title>The Genome Sequence of Exophiala xenobiotica CBS118157.</title>
        <authorList>
            <consortium name="The Broad Institute Genomics Platform"/>
            <person name="Cuomo C."/>
            <person name="de Hoog S."/>
            <person name="Gorbushina A."/>
            <person name="Stielow B."/>
            <person name="Teixiera M."/>
            <person name="Abouelleil A."/>
            <person name="Chapman S.B."/>
            <person name="Priest M."/>
            <person name="Young S.K."/>
            <person name="Wortman J."/>
            <person name="Nusbaum C."/>
            <person name="Birren B."/>
        </authorList>
    </citation>
    <scope>NUCLEOTIDE SEQUENCE [LARGE SCALE GENOMIC DNA]</scope>
    <source>
        <strain evidence="4 5">CBS 118157</strain>
    </source>
</reference>
<sequence length="376" mass="41737">MQSLGSAASSLMSSNSSAASSPSSPGRGITGGYEGDSLAVKVIIAFFLGLAMYNVVELQILIFGTFSRFRGLYFWSLVISGLGIIPYALGFLFKYFSILKGGGKWFSIFLLSIGWYPMVTGQSIVLWSRLHLIVTGEKGDKILRWTKWMIIVDAICLHIPTTVLTIGSNSDTNTQTFVRGYNVMEKVQMCGFFIQEVILSTVYIVETVRILRTSVQENTRRLMYQLMAINILIIIMDLGLLGLECASLYILETTTKPVFYSIKLKLEFAILGRLVTFVDGPRQNSNRASIPFTDSGEKRNSSALSRVDENDVSHFVDLTKIKSDVTRASHPGGKRSSSIHHNREDFDLDLEIARLEHVDTLPSQNRVPNGHATGPD</sequence>
<dbReference type="OrthoDB" id="405906at2759"/>
<feature type="compositionally biased region" description="Low complexity" evidence="1">
    <location>
        <begin position="1"/>
        <end position="26"/>
    </location>
</feature>
<dbReference type="GeneID" id="25331417"/>
<feature type="compositionally biased region" description="Basic and acidic residues" evidence="1">
    <location>
        <begin position="295"/>
        <end position="305"/>
    </location>
</feature>
<evidence type="ECO:0000313" key="5">
    <source>
        <dbReference type="Proteomes" id="UP000054342"/>
    </source>
</evidence>
<proteinExistence type="predicted"/>
<keyword evidence="5" id="KW-1185">Reference proteome</keyword>
<feature type="transmembrane region" description="Helical" evidence="2">
    <location>
        <begin position="186"/>
        <end position="205"/>
    </location>
</feature>